<feature type="domain" description="Protein kinase" evidence="10">
    <location>
        <begin position="31"/>
        <end position="323"/>
    </location>
</feature>
<feature type="region of interest" description="Disordered" evidence="9">
    <location>
        <begin position="1101"/>
        <end position="1149"/>
    </location>
</feature>
<feature type="region of interest" description="Disordered" evidence="9">
    <location>
        <begin position="427"/>
        <end position="459"/>
    </location>
</feature>
<feature type="compositionally biased region" description="Low complexity" evidence="9">
    <location>
        <begin position="1101"/>
        <end position="1116"/>
    </location>
</feature>
<dbReference type="SMART" id="SM00220">
    <property type="entry name" value="S_TKc"/>
    <property type="match status" value="1"/>
</dbReference>
<comment type="caution">
    <text evidence="11">The sequence shown here is derived from an EMBL/GenBank/DDBJ whole genome shotgun (WGS) entry which is preliminary data.</text>
</comment>
<evidence type="ECO:0000259" key="10">
    <source>
        <dbReference type="PROSITE" id="PS50011"/>
    </source>
</evidence>
<feature type="compositionally biased region" description="Low complexity" evidence="9">
    <location>
        <begin position="932"/>
        <end position="945"/>
    </location>
</feature>
<dbReference type="Proteomes" id="UP000613740">
    <property type="component" value="Unassembled WGS sequence"/>
</dbReference>
<evidence type="ECO:0000256" key="8">
    <source>
        <dbReference type="ARBA" id="ARBA00048367"/>
    </source>
</evidence>
<feature type="compositionally biased region" description="Low complexity" evidence="9">
    <location>
        <begin position="1184"/>
        <end position="1213"/>
    </location>
</feature>
<evidence type="ECO:0000313" key="11">
    <source>
        <dbReference type="EMBL" id="KAG2447881.1"/>
    </source>
</evidence>
<organism evidence="11 12">
    <name type="scientific">Chlamydomonas schloesseri</name>
    <dbReference type="NCBI Taxonomy" id="2026947"/>
    <lineage>
        <taxon>Eukaryota</taxon>
        <taxon>Viridiplantae</taxon>
        <taxon>Chlorophyta</taxon>
        <taxon>core chlorophytes</taxon>
        <taxon>Chlorophyceae</taxon>
        <taxon>CS clade</taxon>
        <taxon>Chlamydomonadales</taxon>
        <taxon>Chlamydomonadaceae</taxon>
        <taxon>Chlamydomonas</taxon>
    </lineage>
</organism>
<feature type="region of interest" description="Disordered" evidence="9">
    <location>
        <begin position="1430"/>
        <end position="1449"/>
    </location>
</feature>
<dbReference type="FunFam" id="1.10.510.10:FF:000980">
    <property type="entry name" value="Predicted protein"/>
    <property type="match status" value="1"/>
</dbReference>
<feature type="compositionally biased region" description="Basic and acidic residues" evidence="9">
    <location>
        <begin position="956"/>
        <end position="965"/>
    </location>
</feature>
<evidence type="ECO:0000256" key="4">
    <source>
        <dbReference type="ARBA" id="ARBA00022741"/>
    </source>
</evidence>
<feature type="region of interest" description="Disordered" evidence="9">
    <location>
        <begin position="932"/>
        <end position="965"/>
    </location>
</feature>
<keyword evidence="6" id="KW-0067">ATP-binding</keyword>
<dbReference type="InterPro" id="IPR008271">
    <property type="entry name" value="Ser/Thr_kinase_AS"/>
</dbReference>
<feature type="region of interest" description="Disordered" evidence="9">
    <location>
        <begin position="1"/>
        <end position="23"/>
    </location>
</feature>
<feature type="compositionally biased region" description="Acidic residues" evidence="9">
    <location>
        <begin position="697"/>
        <end position="707"/>
    </location>
</feature>
<keyword evidence="4" id="KW-0547">Nucleotide-binding</keyword>
<dbReference type="Pfam" id="PF00069">
    <property type="entry name" value="Pkinase"/>
    <property type="match status" value="1"/>
</dbReference>
<dbReference type="FunFam" id="3.30.200.20:FF:000049">
    <property type="entry name" value="cyclin-dependent kinase-like 1 isoform X1"/>
    <property type="match status" value="1"/>
</dbReference>
<keyword evidence="12" id="KW-1185">Reference proteome</keyword>
<dbReference type="PANTHER" id="PTHR24055">
    <property type="entry name" value="MITOGEN-ACTIVATED PROTEIN KINASE"/>
    <property type="match status" value="1"/>
</dbReference>
<feature type="compositionally biased region" description="Low complexity" evidence="9">
    <location>
        <begin position="427"/>
        <end position="436"/>
    </location>
</feature>
<keyword evidence="5" id="KW-0418">Kinase</keyword>
<accession>A0A835WI69</accession>
<comment type="catalytic activity">
    <reaction evidence="7">
        <text>L-threonyl-[protein] + ATP = O-phospho-L-threonyl-[protein] + ADP + H(+)</text>
        <dbReference type="Rhea" id="RHEA:46608"/>
        <dbReference type="Rhea" id="RHEA-COMP:11060"/>
        <dbReference type="Rhea" id="RHEA-COMP:11605"/>
        <dbReference type="ChEBI" id="CHEBI:15378"/>
        <dbReference type="ChEBI" id="CHEBI:30013"/>
        <dbReference type="ChEBI" id="CHEBI:30616"/>
        <dbReference type="ChEBI" id="CHEBI:61977"/>
        <dbReference type="ChEBI" id="CHEBI:456216"/>
        <dbReference type="EC" id="2.7.11.22"/>
    </reaction>
</comment>
<dbReference type="OrthoDB" id="550377at2759"/>
<evidence type="ECO:0000256" key="7">
    <source>
        <dbReference type="ARBA" id="ARBA00047811"/>
    </source>
</evidence>
<evidence type="ECO:0000256" key="1">
    <source>
        <dbReference type="ARBA" id="ARBA00012425"/>
    </source>
</evidence>
<feature type="region of interest" description="Disordered" evidence="9">
    <location>
        <begin position="1164"/>
        <end position="1213"/>
    </location>
</feature>
<dbReference type="SUPFAM" id="SSF56112">
    <property type="entry name" value="Protein kinase-like (PK-like)"/>
    <property type="match status" value="1"/>
</dbReference>
<feature type="region of interest" description="Disordered" evidence="9">
    <location>
        <begin position="509"/>
        <end position="530"/>
    </location>
</feature>
<evidence type="ECO:0000256" key="9">
    <source>
        <dbReference type="SAM" id="MobiDB-lite"/>
    </source>
</evidence>
<dbReference type="InterPro" id="IPR050117">
    <property type="entry name" value="MAPK"/>
</dbReference>
<comment type="catalytic activity">
    <reaction evidence="8">
        <text>L-seryl-[protein] + ATP = O-phospho-L-seryl-[protein] + ADP + H(+)</text>
        <dbReference type="Rhea" id="RHEA:17989"/>
        <dbReference type="Rhea" id="RHEA-COMP:9863"/>
        <dbReference type="Rhea" id="RHEA-COMP:11604"/>
        <dbReference type="ChEBI" id="CHEBI:15378"/>
        <dbReference type="ChEBI" id="CHEBI:29999"/>
        <dbReference type="ChEBI" id="CHEBI:30616"/>
        <dbReference type="ChEBI" id="CHEBI:83421"/>
        <dbReference type="ChEBI" id="CHEBI:456216"/>
        <dbReference type="EC" id="2.7.11.22"/>
    </reaction>
</comment>
<dbReference type="InterPro" id="IPR011009">
    <property type="entry name" value="Kinase-like_dom_sf"/>
</dbReference>
<keyword evidence="2" id="KW-0723">Serine/threonine-protein kinase</keyword>
<proteinExistence type="predicted"/>
<gene>
    <name evidence="11" type="ORF">HYH02_007337</name>
</gene>
<evidence type="ECO:0000313" key="12">
    <source>
        <dbReference type="Proteomes" id="UP000613740"/>
    </source>
</evidence>
<sequence length="1493" mass="148081">MCARATDEQEGRSAQSESVDKSLREPEANRYEFVQELDEGSYGCVFACVQRPSGRLVAVKVCKHTEDPVVRRLLLREVGVLRSLPRHPCVVELLDAFRSRSSGRPHLVFECMERSAQQELEALDETRMCPVQLKLVAWQAVMGLAHCHRNNVIHRDLKPGNILLAGKGAACNAKLCDFGFARNMLSGRPDMQERLSSYVVTRWYRAPEILVGDKYGMASDVWALGCTLAELSNGGLPLLPGTSSLDQLARIMRCCGPLPPCQALCLHANRRLTLLRKPPPRSRTVAERLPGVDPALVALVTACLQTDPALRPTARRLLAHPYFADVPRLLRGSPLQAELVTAAAELQLLATPLGPQMAPPIPAGVAGVRQTTSQQLRELQQWATQRRLLAVTATAAAEAAAAASGGGAGAAAYLAATGVAAPAASHAATSASGPSSDETGAARSATEATPSPVAMAPSGGAAAVSLPPVPPQGVVARARPFIAQAVSGGGLEAAVSTSLATAAAAETEASAARATGPGGTTTASPWTSAATASTASAAAAPGAPPAASPSSAATAAPTSAAAASQARGAGVPGADPASRAAAALAAAPGTGAAAAGNSPYARVSGEPAWAVPSRSEGVMRLQTQNSTAVNADSVAVNALSAPLACHGGGSSSSADDGAEVEPPRSSGAAADACAAAAAAEGDEAGCGMQVAAASSDEGSDSDDGGEGCDDRDGGTMADEEDVDTPTAAAPAAGQARNALRRRAAVTGFLLDSGFGGNGGSGSNGSRRVGGTIPVFAVSSSSLAPAGDAVGARPGSSAGGGLVCAVPGAASSRAAAATIPAPAGRAAGATTGPTATAGASEGSSAAPTVAATAAAAAAQQASAAAAAVITSQQSPVLPAGGGGGGLFGTLCSTSSVLLAQLLGTNSPLPGSAAAAAPAPAAAGGGAAAARATPSTAPAAVVPSTPVWAPPSSPRRNGTRDTREHNDDTAAAPAPILVLAQHQLQAHPHRDGTGADAEQPPPEQQHMHMLAQHRSMCKRFASRSLCHVDCPPPPVEHAAALAAAAAAAAAAAVTAAVANAGGASSAAGPDLSHSVPLPTAAPLTGAAAAGPPGAARAGYAPGRALSSSGAPAGSALSSTTFGGDGGLLLLPPQEQRPPMSQQQLDVERPSPAGLPAAMREAVMLQEQARRMRQQQQQHHHQHQHDPQMQQTWMQHQHQHAALQQRGQGQQQRQAGDAYGWSFVAPQPQAAAVAHKQQQQQQQQQQQHVFPLPDGARYYAALSAVAAHATGAATGSAASAAATAAAATAATRLPHERAPTPAWFDAGSVSTTGGRSSCGISNTAIAAVAAAAVAATAAVPARPDFGGAATPDFASAVPMAPSALEIVDGDGDGAASGRAVDVSGAAVSGHEWAAVGTFADGLATQADGLPHVVVMEAAVMVSADDDSALAAAAGGVGGATKPRHQQGSLAVAEAGSGAPGAVRCAEKKGRRLSERVAAVLGSCFGGPRQTPAARAL</sequence>
<dbReference type="GO" id="GO:0005524">
    <property type="term" value="F:ATP binding"/>
    <property type="evidence" value="ECO:0007669"/>
    <property type="project" value="UniProtKB-KW"/>
</dbReference>
<feature type="region of interest" description="Disordered" evidence="9">
    <location>
        <begin position="691"/>
        <end position="735"/>
    </location>
</feature>
<evidence type="ECO:0000256" key="2">
    <source>
        <dbReference type="ARBA" id="ARBA00022527"/>
    </source>
</evidence>
<feature type="region of interest" description="Disordered" evidence="9">
    <location>
        <begin position="645"/>
        <end position="666"/>
    </location>
</feature>
<keyword evidence="3" id="KW-0808">Transferase</keyword>
<name>A0A835WI69_9CHLO</name>
<dbReference type="InterPro" id="IPR000719">
    <property type="entry name" value="Prot_kinase_dom"/>
</dbReference>
<dbReference type="EC" id="2.7.11.22" evidence="1"/>
<dbReference type="Gene3D" id="3.30.200.20">
    <property type="entry name" value="Phosphorylase Kinase, domain 1"/>
    <property type="match status" value="1"/>
</dbReference>
<dbReference type="Gene3D" id="1.10.510.10">
    <property type="entry name" value="Transferase(Phosphotransferase) domain 1"/>
    <property type="match status" value="1"/>
</dbReference>
<evidence type="ECO:0000256" key="5">
    <source>
        <dbReference type="ARBA" id="ARBA00022777"/>
    </source>
</evidence>
<dbReference type="PROSITE" id="PS00108">
    <property type="entry name" value="PROTEIN_KINASE_ST"/>
    <property type="match status" value="1"/>
</dbReference>
<feature type="compositionally biased region" description="Basic and acidic residues" evidence="9">
    <location>
        <begin position="1"/>
        <end position="11"/>
    </location>
</feature>
<protein>
    <recommendedName>
        <fullName evidence="1">cyclin-dependent kinase</fullName>
        <ecNumber evidence="1">2.7.11.22</ecNumber>
    </recommendedName>
</protein>
<evidence type="ECO:0000256" key="6">
    <source>
        <dbReference type="ARBA" id="ARBA00022840"/>
    </source>
</evidence>
<dbReference type="EMBL" id="JAEHOD010000020">
    <property type="protein sequence ID" value="KAG2447881.1"/>
    <property type="molecule type" value="Genomic_DNA"/>
</dbReference>
<dbReference type="PROSITE" id="PS50011">
    <property type="entry name" value="PROTEIN_KINASE_DOM"/>
    <property type="match status" value="1"/>
</dbReference>
<feature type="region of interest" description="Disordered" evidence="9">
    <location>
        <begin position="1226"/>
        <end position="1245"/>
    </location>
</feature>
<dbReference type="GO" id="GO:0004693">
    <property type="term" value="F:cyclin-dependent protein serine/threonine kinase activity"/>
    <property type="evidence" value="ECO:0007669"/>
    <property type="project" value="UniProtKB-EC"/>
</dbReference>
<reference evidence="11" key="1">
    <citation type="journal article" date="2020" name="bioRxiv">
        <title>Comparative genomics of Chlamydomonas.</title>
        <authorList>
            <person name="Craig R.J."/>
            <person name="Hasan A.R."/>
            <person name="Ness R.W."/>
            <person name="Keightley P.D."/>
        </authorList>
    </citation>
    <scope>NUCLEOTIDE SEQUENCE</scope>
    <source>
        <strain evidence="11">CCAP 11/173</strain>
    </source>
</reference>
<evidence type="ECO:0000256" key="3">
    <source>
        <dbReference type="ARBA" id="ARBA00022679"/>
    </source>
</evidence>
<feature type="region of interest" description="Disordered" evidence="9">
    <location>
        <begin position="983"/>
        <end position="1003"/>
    </location>
</feature>